<dbReference type="EMBL" id="CP010311">
    <property type="protein sequence ID" value="AJF07585.1"/>
    <property type="molecule type" value="Genomic_DNA"/>
</dbReference>
<protein>
    <recommendedName>
        <fullName evidence="3 9">Flagellar biosynthetic protein FliQ</fullName>
    </recommendedName>
</protein>
<keyword evidence="10" id="KW-0966">Cell projection</keyword>
<dbReference type="NCBIfam" id="TIGR01402">
    <property type="entry name" value="fliQ"/>
    <property type="match status" value="1"/>
</dbReference>
<dbReference type="KEGG" id="gsb:GSUB_14935"/>
<dbReference type="PANTHER" id="PTHR34040">
    <property type="entry name" value="FLAGELLAR BIOSYNTHETIC PROTEIN FLIQ"/>
    <property type="match status" value="1"/>
</dbReference>
<keyword evidence="11" id="KW-1185">Reference proteome</keyword>
<evidence type="ECO:0000313" key="11">
    <source>
        <dbReference type="Proteomes" id="UP000035036"/>
    </source>
</evidence>
<keyword evidence="5 9" id="KW-0812">Transmembrane</keyword>
<accession>A0A0B5FTS5</accession>
<evidence type="ECO:0000256" key="2">
    <source>
        <dbReference type="ARBA" id="ARBA00006156"/>
    </source>
</evidence>
<dbReference type="PIRSF" id="PIRSF004669">
    <property type="entry name" value="FliQ"/>
    <property type="match status" value="1"/>
</dbReference>
<dbReference type="HOGENOM" id="CLU_164516_2_0_7"/>
<evidence type="ECO:0000256" key="5">
    <source>
        <dbReference type="ARBA" id="ARBA00022692"/>
    </source>
</evidence>
<keyword evidence="8 9" id="KW-0975">Bacterial flagellum</keyword>
<dbReference type="RefSeq" id="WP_040201515.1">
    <property type="nucleotide sequence ID" value="NZ_CP010311.1"/>
</dbReference>
<evidence type="ECO:0000256" key="4">
    <source>
        <dbReference type="ARBA" id="ARBA00022475"/>
    </source>
</evidence>
<dbReference type="PANTHER" id="PTHR34040:SF2">
    <property type="entry name" value="FLAGELLAR BIOSYNTHETIC PROTEIN FLIQ"/>
    <property type="match status" value="1"/>
</dbReference>
<evidence type="ECO:0000256" key="8">
    <source>
        <dbReference type="ARBA" id="ARBA00023143"/>
    </source>
</evidence>
<evidence type="ECO:0000256" key="1">
    <source>
        <dbReference type="ARBA" id="ARBA00004651"/>
    </source>
</evidence>
<evidence type="ECO:0000256" key="6">
    <source>
        <dbReference type="ARBA" id="ARBA00022989"/>
    </source>
</evidence>
<keyword evidence="10" id="KW-0969">Cilium</keyword>
<sequence>MTPEFVVDIGRRAVETVLTLTAPLLIVALVTGLTISIFQAATQINEQTMTFIPKIVAVLVTLLIFAPWMIKVMISFTQSIYDTIPTLGG</sequence>
<dbReference type="InterPro" id="IPR006305">
    <property type="entry name" value="FliQ"/>
</dbReference>
<dbReference type="AlphaFoldDB" id="A0A0B5FTS5"/>
<dbReference type="Proteomes" id="UP000035036">
    <property type="component" value="Chromosome"/>
</dbReference>
<dbReference type="GO" id="GO:0005886">
    <property type="term" value="C:plasma membrane"/>
    <property type="evidence" value="ECO:0007669"/>
    <property type="project" value="UniProtKB-SubCell"/>
</dbReference>
<reference evidence="10 11" key="1">
    <citation type="journal article" date="2015" name="Genome Announc.">
        <title>Genomes of Geoalkalibacter ferrihydriticus Z-0531T and Geoalkalibacter subterraneus Red1T, Two Haloalkaliphilic Metal-Reducing Deltaproteobacteria.</title>
        <authorList>
            <person name="Badalamenti J.P."/>
            <person name="Krajmalnik-Brown R."/>
            <person name="Torres C.I."/>
            <person name="Bond D.R."/>
        </authorList>
    </citation>
    <scope>NUCLEOTIDE SEQUENCE [LARGE SCALE GENOMIC DNA]</scope>
    <source>
        <strain evidence="10 11">Red1</strain>
    </source>
</reference>
<proteinExistence type="inferred from homology"/>
<evidence type="ECO:0000256" key="3">
    <source>
        <dbReference type="ARBA" id="ARBA00021718"/>
    </source>
</evidence>
<organism evidence="10 11">
    <name type="scientific">Geoalkalibacter subterraneus</name>
    <dbReference type="NCBI Taxonomy" id="483547"/>
    <lineage>
        <taxon>Bacteria</taxon>
        <taxon>Pseudomonadati</taxon>
        <taxon>Thermodesulfobacteriota</taxon>
        <taxon>Desulfuromonadia</taxon>
        <taxon>Desulfuromonadales</taxon>
        <taxon>Geoalkalibacteraceae</taxon>
        <taxon>Geoalkalibacter</taxon>
    </lineage>
</organism>
<name>A0A0B5FTS5_9BACT</name>
<keyword evidence="4 9" id="KW-1003">Cell membrane</keyword>
<evidence type="ECO:0000256" key="7">
    <source>
        <dbReference type="ARBA" id="ARBA00023136"/>
    </source>
</evidence>
<feature type="transmembrane region" description="Helical" evidence="9">
    <location>
        <begin position="51"/>
        <end position="70"/>
    </location>
</feature>
<dbReference type="OrthoDB" id="9806440at2"/>
<keyword evidence="6 9" id="KW-1133">Transmembrane helix</keyword>
<dbReference type="GO" id="GO:0044780">
    <property type="term" value="P:bacterial-type flagellum assembly"/>
    <property type="evidence" value="ECO:0007669"/>
    <property type="project" value="InterPro"/>
</dbReference>
<evidence type="ECO:0000313" key="10">
    <source>
        <dbReference type="EMBL" id="AJF07585.1"/>
    </source>
</evidence>
<dbReference type="GO" id="GO:0009306">
    <property type="term" value="P:protein secretion"/>
    <property type="evidence" value="ECO:0007669"/>
    <property type="project" value="InterPro"/>
</dbReference>
<dbReference type="Pfam" id="PF01313">
    <property type="entry name" value="Bac_export_3"/>
    <property type="match status" value="1"/>
</dbReference>
<comment type="function">
    <text evidence="9">Role in flagellar biosynthesis.</text>
</comment>
<dbReference type="PRINTS" id="PR00952">
    <property type="entry name" value="TYPE3IMQPROT"/>
</dbReference>
<dbReference type="InterPro" id="IPR002191">
    <property type="entry name" value="Bac_export_3"/>
</dbReference>
<dbReference type="STRING" id="483547.GSUB_14935"/>
<keyword evidence="10" id="KW-0282">Flagellum</keyword>
<feature type="transmembrane region" description="Helical" evidence="9">
    <location>
        <begin position="20"/>
        <end position="39"/>
    </location>
</feature>
<gene>
    <name evidence="9" type="primary">fliQ</name>
    <name evidence="10" type="ORF">GSUB_14935</name>
</gene>
<dbReference type="GO" id="GO:0009425">
    <property type="term" value="C:bacterial-type flagellum basal body"/>
    <property type="evidence" value="ECO:0007669"/>
    <property type="project" value="UniProtKB-SubCell"/>
</dbReference>
<comment type="subcellular location">
    <subcellularLocation>
        <location evidence="1 9">Cell membrane</location>
        <topology evidence="1">Multi-pass membrane protein</topology>
    </subcellularLocation>
    <subcellularLocation>
        <location evidence="9">Bacterial flagellum basal body</location>
    </subcellularLocation>
</comment>
<comment type="similarity">
    <text evidence="2 9">Belongs to the FliQ/MopD/SpaQ family.</text>
</comment>
<keyword evidence="7 9" id="KW-0472">Membrane</keyword>
<evidence type="ECO:0000256" key="9">
    <source>
        <dbReference type="RuleBase" id="RU364090"/>
    </source>
</evidence>